<keyword evidence="2" id="KW-0677">Repeat</keyword>
<keyword evidence="3" id="KW-1133">Transmembrane helix</keyword>
<keyword evidence="4" id="KW-0732">Signal</keyword>
<protein>
    <submittedName>
        <fullName evidence="6">Leucine-rich repeat-containing protein 70-like</fullName>
    </submittedName>
</protein>
<dbReference type="Pfam" id="PF13855">
    <property type="entry name" value="LRR_8"/>
    <property type="match status" value="2"/>
</dbReference>
<organism evidence="5 6">
    <name type="scientific">Agrilus planipennis</name>
    <name type="common">Emerald ash borer</name>
    <name type="synonym">Agrilus marcopoli</name>
    <dbReference type="NCBI Taxonomy" id="224129"/>
    <lineage>
        <taxon>Eukaryota</taxon>
        <taxon>Metazoa</taxon>
        <taxon>Ecdysozoa</taxon>
        <taxon>Arthropoda</taxon>
        <taxon>Hexapoda</taxon>
        <taxon>Insecta</taxon>
        <taxon>Pterygota</taxon>
        <taxon>Neoptera</taxon>
        <taxon>Endopterygota</taxon>
        <taxon>Coleoptera</taxon>
        <taxon>Polyphaga</taxon>
        <taxon>Elateriformia</taxon>
        <taxon>Buprestoidea</taxon>
        <taxon>Buprestidae</taxon>
        <taxon>Agrilinae</taxon>
        <taxon>Agrilus</taxon>
    </lineage>
</organism>
<dbReference type="InParanoid" id="A0A1W4WEZ8"/>
<dbReference type="InterPro" id="IPR032675">
    <property type="entry name" value="LRR_dom_sf"/>
</dbReference>
<evidence type="ECO:0000256" key="1">
    <source>
        <dbReference type="ARBA" id="ARBA00022614"/>
    </source>
</evidence>
<dbReference type="Proteomes" id="UP000192223">
    <property type="component" value="Unplaced"/>
</dbReference>
<keyword evidence="3" id="KW-0472">Membrane</keyword>
<evidence type="ECO:0000313" key="6">
    <source>
        <dbReference type="RefSeq" id="XP_018322504.1"/>
    </source>
</evidence>
<dbReference type="InterPro" id="IPR001611">
    <property type="entry name" value="Leu-rich_rpt"/>
</dbReference>
<keyword evidence="3" id="KW-0812">Transmembrane</keyword>
<evidence type="ECO:0000256" key="3">
    <source>
        <dbReference type="SAM" id="Phobius"/>
    </source>
</evidence>
<dbReference type="InterPro" id="IPR050333">
    <property type="entry name" value="SLRP"/>
</dbReference>
<dbReference type="InterPro" id="IPR003591">
    <property type="entry name" value="Leu-rich_rpt_typical-subtyp"/>
</dbReference>
<dbReference type="SUPFAM" id="SSF52058">
    <property type="entry name" value="L domain-like"/>
    <property type="match status" value="1"/>
</dbReference>
<sequence>MSLFVFLLFFIWIHPDTKAENIECLKNPRSSNCVALSDISSKSVDELEIFQASMTTLPTSYFLQFGYQNVSEIKLCSSHVRNIEDDAFAGLTRLKRLHLSNNFLKTLTSAGFRGLEQLDMLVLSFNKIDKIEEGTLKGLTSLIYLNIRNNELSVIPNEIQELNNLKYLDMSHNDFSNVNVILKSNSLNFLRLSSCKIVTLTENSFKGTPQLQLLDISYNLLTTLPFQLLQPLTALVVFDVSDNLFDNGFPNIYKPENLTNVTSKYSGSLSDLLKYINETKSKSYSSKLLNKELLNKIASWLIPMLCIFGALFSYFLYAVITSTNKFKLNQ</sequence>
<name>A0A1W4WEZ8_AGRPL</name>
<dbReference type="PANTHER" id="PTHR45712">
    <property type="entry name" value="AGAP008170-PA"/>
    <property type="match status" value="1"/>
</dbReference>
<evidence type="ECO:0000256" key="2">
    <source>
        <dbReference type="ARBA" id="ARBA00022737"/>
    </source>
</evidence>
<keyword evidence="5" id="KW-1185">Reference proteome</keyword>
<dbReference type="GeneID" id="108735166"/>
<dbReference type="PANTHER" id="PTHR45712:SF22">
    <property type="entry name" value="INSULIN-LIKE GROWTH FACTOR-BINDING PROTEIN COMPLEX ACID LABILE SUBUNIT"/>
    <property type="match status" value="1"/>
</dbReference>
<accession>A0A1W4WEZ8</accession>
<dbReference type="AlphaFoldDB" id="A0A1W4WEZ8"/>
<dbReference type="RefSeq" id="XP_018322504.1">
    <property type="nucleotide sequence ID" value="XM_018467002.2"/>
</dbReference>
<gene>
    <name evidence="6" type="primary">LOC108735166</name>
</gene>
<dbReference type="Pfam" id="PF00560">
    <property type="entry name" value="LRR_1"/>
    <property type="match status" value="2"/>
</dbReference>
<proteinExistence type="predicted"/>
<reference evidence="6" key="1">
    <citation type="submission" date="2025-08" db="UniProtKB">
        <authorList>
            <consortium name="RefSeq"/>
        </authorList>
    </citation>
    <scope>IDENTIFICATION</scope>
    <source>
        <tissue evidence="6">Entire body</tissue>
    </source>
</reference>
<feature type="transmembrane region" description="Helical" evidence="3">
    <location>
        <begin position="297"/>
        <end position="320"/>
    </location>
</feature>
<dbReference type="Gene3D" id="3.80.10.10">
    <property type="entry name" value="Ribonuclease Inhibitor"/>
    <property type="match status" value="2"/>
</dbReference>
<evidence type="ECO:0000256" key="4">
    <source>
        <dbReference type="SAM" id="SignalP"/>
    </source>
</evidence>
<dbReference type="STRING" id="224129.A0A1W4WEZ8"/>
<dbReference type="KEGG" id="apln:108735166"/>
<feature type="chain" id="PRO_5010708953" evidence="4">
    <location>
        <begin position="20"/>
        <end position="330"/>
    </location>
</feature>
<dbReference type="SMART" id="SM00369">
    <property type="entry name" value="LRR_TYP"/>
    <property type="match status" value="6"/>
</dbReference>
<dbReference type="OrthoDB" id="6758089at2759"/>
<keyword evidence="1" id="KW-0433">Leucine-rich repeat</keyword>
<feature type="signal peptide" evidence="4">
    <location>
        <begin position="1"/>
        <end position="19"/>
    </location>
</feature>
<evidence type="ECO:0000313" key="5">
    <source>
        <dbReference type="Proteomes" id="UP000192223"/>
    </source>
</evidence>